<sequence length="1246" mass="138999">MQSLIHLADKQTGEVLDYITEDNYWRDNRRINLTSNRDTFDFITFSDKAFSTHIQDQNRLVIPDKKVGFAEFIIDQHIERLNQNGSHEKQVYSTASYLRLKKAKIIDPQETTAETAAYHTTETLKGTGWNVGKIAHTTLRSFNIEEHTNPYSFLKRIASEFNLELQFRIAIENGKIVRYVDMLERIGRWRGFEVTFGHNLLGIERKSKSTNVVTALLGVSPADVDGQVKTALIEDQEALKRWGVPNANGQLQHLYAVYHPQSSDPDMTQERLETLTTNELEKRVNATIEYTTDIATLSNKLGQQVFIGDTVRVKDEKFNPALYLEARVHTAEGSIKEHARTKIVLGDYVEFTQEEVMSIWRSLQKQVASKIEDAELRDYTYNKLTIDDKDTTVFEDGKTFAELQANDAQTAAESYADTVSSQAQSAAESYADAAAGQALIDAQNYAVAQTVYDNKMTEIASDLSDKADITYVDGELVSKANKGDVYTIEEVDNALLNKVSVTQYQTDMDGVVQDLNTHSTLIGQNQDAIALKADSSRVDMIEGTVQDHSAELTVMSDEISSKVEADYVDGIVGNMDTRLRFDGMDDYVEVNNVGSYLNSTNSFTVEFNIKYIEFVNHMVAYGNKAKEFWFEPFKTDDVSTGISANFVDTNGTSHQLNTGYVLPSTATWYWLSYTWDGRYLKAFLNGEEKGSLDTGGVTADLPIIHYIGSYGDGSNNINGEMKNVRVWDSPLTKEQIQSNMNSELTGTETGLVGYWKMNDGVGNIAYDSAGNNDGIISGARWQGIATTPAGLLDVTVSEHTTQITQNANQIELKAEASTVDTLSGDVSNMQSTITQHANEIELRVREDNVVSAINLSSESTTINSSKINLVGAVTVLSDITGNLGTINAGQILGIYIEGAEIVQNAGSGHTSIHLNNEGLIVKDSTNNDRLAIVTDEYAFQGANPSSIYFEPNTSQEFILGTLHEGLGEAFLGFVDYHSGYFFNIRNRGGRITLDANEVYSYANHAVQSNGPGLQLEGRNHFYIEFYKNGRTNGRSGYFGYPNSTSNDVTFSNEMNGGWISFNAVGGGNANRVVDMRANIGSGNNVSLRLPGLDTYTTSSSPNLYISGAHHIIRSTSARKYKKNIEPLEEEYAFNFFDNAEPVWYQSKANADPDHYGYYGYIADDIAPIEPRLVKFKDYDENGDPYFEPIGDVYEWAEPEGFHYDRVPALLHKVMKVKFTEYDNRLNYLEIENQLMKERIRQLEEAS</sequence>
<dbReference type="Pfam" id="PF06605">
    <property type="entry name" value="Prophage_tail"/>
    <property type="match status" value="1"/>
</dbReference>
<dbReference type="RefSeq" id="WP_377328075.1">
    <property type="nucleotide sequence ID" value="NZ_JBHUMZ010000016.1"/>
</dbReference>
<evidence type="ECO:0000313" key="2">
    <source>
        <dbReference type="EMBL" id="MFD2638398.1"/>
    </source>
</evidence>
<dbReference type="PROSITE" id="PS51688">
    <property type="entry name" value="ICA"/>
    <property type="match status" value="1"/>
</dbReference>
<dbReference type="InterPro" id="IPR007119">
    <property type="entry name" value="Phage_tail_spike_N"/>
</dbReference>
<comment type="caution">
    <text evidence="2">The sequence shown here is derived from an EMBL/GenBank/DDBJ whole genome shotgun (WGS) entry which is preliminary data.</text>
</comment>
<dbReference type="InterPro" id="IPR010572">
    <property type="entry name" value="Tail_dom"/>
</dbReference>
<dbReference type="EMBL" id="JBHUMZ010000016">
    <property type="protein sequence ID" value="MFD2638398.1"/>
    <property type="molecule type" value="Genomic_DNA"/>
</dbReference>
<dbReference type="NCBIfam" id="TIGR01665">
    <property type="entry name" value="put_anti_recept"/>
    <property type="match status" value="1"/>
</dbReference>
<dbReference type="InterPro" id="IPR013320">
    <property type="entry name" value="ConA-like_dom_sf"/>
</dbReference>
<organism evidence="2 3">
    <name type="scientific">Piscibacillus salipiscarius</name>
    <dbReference type="NCBI Taxonomy" id="299480"/>
    <lineage>
        <taxon>Bacteria</taxon>
        <taxon>Bacillati</taxon>
        <taxon>Bacillota</taxon>
        <taxon>Bacilli</taxon>
        <taxon>Bacillales</taxon>
        <taxon>Bacillaceae</taxon>
        <taxon>Piscibacillus</taxon>
    </lineage>
</organism>
<protein>
    <submittedName>
        <fullName evidence="2">Phage tail spike protein</fullName>
    </submittedName>
</protein>
<evidence type="ECO:0000259" key="1">
    <source>
        <dbReference type="PROSITE" id="PS51688"/>
    </source>
</evidence>
<dbReference type="Pfam" id="PF13385">
    <property type="entry name" value="Laminin_G_3"/>
    <property type="match status" value="1"/>
</dbReference>
<keyword evidence="3" id="KW-1185">Reference proteome</keyword>
<name>A0ABW5Q918_9BACI</name>
<evidence type="ECO:0000313" key="3">
    <source>
        <dbReference type="Proteomes" id="UP001597452"/>
    </source>
</evidence>
<dbReference type="Gene3D" id="2.60.120.200">
    <property type="match status" value="1"/>
</dbReference>
<reference evidence="3" key="1">
    <citation type="journal article" date="2019" name="Int. J. Syst. Evol. Microbiol.">
        <title>The Global Catalogue of Microorganisms (GCM) 10K type strain sequencing project: providing services to taxonomists for standard genome sequencing and annotation.</title>
        <authorList>
            <consortium name="The Broad Institute Genomics Platform"/>
            <consortium name="The Broad Institute Genome Sequencing Center for Infectious Disease"/>
            <person name="Wu L."/>
            <person name="Ma J."/>
        </authorList>
    </citation>
    <scope>NUCLEOTIDE SEQUENCE [LARGE SCALE GENOMIC DNA]</scope>
    <source>
        <strain evidence="3">TISTR 1571</strain>
    </source>
</reference>
<feature type="domain" description="Peptidase S74" evidence="1">
    <location>
        <begin position="1116"/>
        <end position="1232"/>
    </location>
</feature>
<accession>A0ABW5Q918</accession>
<gene>
    <name evidence="2" type="ORF">ACFSW4_05940</name>
</gene>
<proteinExistence type="predicted"/>
<dbReference type="Proteomes" id="UP001597452">
    <property type="component" value="Unassembled WGS sequence"/>
</dbReference>
<dbReference type="SUPFAM" id="SSF49899">
    <property type="entry name" value="Concanavalin A-like lectins/glucanases"/>
    <property type="match status" value="1"/>
</dbReference>
<dbReference type="InterPro" id="IPR030392">
    <property type="entry name" value="S74_ICA"/>
</dbReference>